<keyword evidence="4" id="KW-0653">Protein transport</keyword>
<keyword evidence="7" id="KW-1185">Reference proteome</keyword>
<proteinExistence type="predicted"/>
<evidence type="ECO:0000256" key="5">
    <source>
        <dbReference type="SAM" id="SignalP"/>
    </source>
</evidence>
<name>A0A4P9VQ67_9GAMM</name>
<dbReference type="SUPFAM" id="SSF89392">
    <property type="entry name" value="Prokaryotic lipoproteins and lipoprotein localization factors"/>
    <property type="match status" value="1"/>
</dbReference>
<keyword evidence="2" id="KW-0813">Transport</keyword>
<feature type="signal peptide" evidence="5">
    <location>
        <begin position="1"/>
        <end position="23"/>
    </location>
</feature>
<comment type="caution">
    <text evidence="6">The sequence shown here is derived from an EMBL/GenBank/DDBJ whole genome shotgun (WGS) entry which is preliminary data.</text>
</comment>
<dbReference type="InterPro" id="IPR004564">
    <property type="entry name" value="OM_lipoprot_carrier_LolA-like"/>
</dbReference>
<protein>
    <submittedName>
        <fullName evidence="6">Outer membrane lipoprotein carrier protein LolA</fullName>
    </submittedName>
</protein>
<comment type="subunit">
    <text evidence="1">Monomer.</text>
</comment>
<dbReference type="Gene3D" id="2.50.20.10">
    <property type="entry name" value="Lipoprotein localisation LolA/LolB/LppX"/>
    <property type="match status" value="1"/>
</dbReference>
<dbReference type="CDD" id="cd16325">
    <property type="entry name" value="LolA"/>
    <property type="match status" value="1"/>
</dbReference>
<dbReference type="RefSeq" id="WP_094788607.1">
    <property type="nucleotide sequence ID" value="NZ_NDXW01000001.1"/>
</dbReference>
<dbReference type="Proteomes" id="UP000257039">
    <property type="component" value="Unassembled WGS sequence"/>
</dbReference>
<organism evidence="6 7">
    <name type="scientific">Zooshikella ganghwensis</name>
    <dbReference type="NCBI Taxonomy" id="202772"/>
    <lineage>
        <taxon>Bacteria</taxon>
        <taxon>Pseudomonadati</taxon>
        <taxon>Pseudomonadota</taxon>
        <taxon>Gammaproteobacteria</taxon>
        <taxon>Oceanospirillales</taxon>
        <taxon>Zooshikellaceae</taxon>
        <taxon>Zooshikella</taxon>
    </lineage>
</organism>
<sequence length="199" mass="22875">MLRSKVIAFLVLFFVSPPFIAKAASTENEAFWQYWQNQMLAKSLSGKFLQEKHIAVLRKPLVSKGTFKVESDKVDWMMTFPITKHFTFDQNGIVDHSKSTNQANVISNDQALKQFSAIFRPLFTGDKTQLQQFFSINIRKLSEDKWELDLRPKDELLRKGLVNVELVINQVVNIIRITETNGDKTLIKLLDVQTVSTPN</sequence>
<keyword evidence="6" id="KW-0449">Lipoprotein</keyword>
<feature type="chain" id="PRO_5020423722" evidence="5">
    <location>
        <begin position="24"/>
        <end position="199"/>
    </location>
</feature>
<evidence type="ECO:0000256" key="4">
    <source>
        <dbReference type="ARBA" id="ARBA00022927"/>
    </source>
</evidence>
<accession>A0A4P9VQ67</accession>
<keyword evidence="3 5" id="KW-0732">Signal</keyword>
<dbReference type="AlphaFoldDB" id="A0A4P9VQ67"/>
<evidence type="ECO:0000256" key="3">
    <source>
        <dbReference type="ARBA" id="ARBA00022729"/>
    </source>
</evidence>
<evidence type="ECO:0000313" key="7">
    <source>
        <dbReference type="Proteomes" id="UP000257039"/>
    </source>
</evidence>
<dbReference type="GO" id="GO:0015031">
    <property type="term" value="P:protein transport"/>
    <property type="evidence" value="ECO:0007669"/>
    <property type="project" value="UniProtKB-KW"/>
</dbReference>
<evidence type="ECO:0000256" key="1">
    <source>
        <dbReference type="ARBA" id="ARBA00011245"/>
    </source>
</evidence>
<dbReference type="InterPro" id="IPR029046">
    <property type="entry name" value="LolA/LolB/LppX"/>
</dbReference>
<reference evidence="6 7" key="1">
    <citation type="submission" date="2017-04" db="EMBL/GenBank/DDBJ databases">
        <title>Draft genome sequence of Zooshikella ganghwensis VG4 isolated from Red Sea sediments.</title>
        <authorList>
            <person name="Rehman Z."/>
            <person name="Alam I."/>
            <person name="Kamau A."/>
            <person name="Bajic V."/>
            <person name="Leiknes T."/>
        </authorList>
    </citation>
    <scope>NUCLEOTIDE SEQUENCE [LARGE SCALE GENOMIC DNA]</scope>
    <source>
        <strain evidence="6 7">VG4</strain>
    </source>
</reference>
<evidence type="ECO:0000256" key="2">
    <source>
        <dbReference type="ARBA" id="ARBA00022448"/>
    </source>
</evidence>
<dbReference type="EMBL" id="NDXW01000001">
    <property type="protein sequence ID" value="RDH45678.1"/>
    <property type="molecule type" value="Genomic_DNA"/>
</dbReference>
<evidence type="ECO:0000313" key="6">
    <source>
        <dbReference type="EMBL" id="RDH45678.1"/>
    </source>
</evidence>
<dbReference type="Pfam" id="PF03548">
    <property type="entry name" value="LolA"/>
    <property type="match status" value="1"/>
</dbReference>
<gene>
    <name evidence="6" type="ORF">B9G39_20715</name>
</gene>